<evidence type="ECO:0000313" key="1">
    <source>
        <dbReference type="EMBL" id="JAE07616.1"/>
    </source>
</evidence>
<reference evidence="1" key="1">
    <citation type="submission" date="2014-09" db="EMBL/GenBank/DDBJ databases">
        <authorList>
            <person name="Magalhaes I.L.F."/>
            <person name="Oliveira U."/>
            <person name="Santos F.R."/>
            <person name="Vidigal T.H.D.A."/>
            <person name="Brescovit A.D."/>
            <person name="Santos A.J."/>
        </authorList>
    </citation>
    <scope>NUCLEOTIDE SEQUENCE</scope>
    <source>
        <tissue evidence="1">Shoot tissue taken approximately 20 cm above the soil surface</tissue>
    </source>
</reference>
<dbReference type="AlphaFoldDB" id="A0A0A9FBZ3"/>
<reference evidence="1" key="2">
    <citation type="journal article" date="2015" name="Data Brief">
        <title>Shoot transcriptome of the giant reed, Arundo donax.</title>
        <authorList>
            <person name="Barrero R.A."/>
            <person name="Guerrero F.D."/>
            <person name="Moolhuijzen P."/>
            <person name="Goolsby J.A."/>
            <person name="Tidwell J."/>
            <person name="Bellgard S.E."/>
            <person name="Bellgard M.I."/>
        </authorList>
    </citation>
    <scope>NUCLEOTIDE SEQUENCE</scope>
    <source>
        <tissue evidence="1">Shoot tissue taken approximately 20 cm above the soil surface</tissue>
    </source>
</reference>
<dbReference type="EMBL" id="GBRH01190280">
    <property type="protein sequence ID" value="JAE07616.1"/>
    <property type="molecule type" value="Transcribed_RNA"/>
</dbReference>
<protein>
    <submittedName>
        <fullName evidence="1">Uncharacterized protein</fullName>
    </submittedName>
</protein>
<proteinExistence type="predicted"/>
<sequence length="43" mass="5093">MTELEIKIQKKGIPILILVHQMRYFLLGSYYCHARDQSLSIEL</sequence>
<accession>A0A0A9FBZ3</accession>
<organism evidence="1">
    <name type="scientific">Arundo donax</name>
    <name type="common">Giant reed</name>
    <name type="synonym">Donax arundinaceus</name>
    <dbReference type="NCBI Taxonomy" id="35708"/>
    <lineage>
        <taxon>Eukaryota</taxon>
        <taxon>Viridiplantae</taxon>
        <taxon>Streptophyta</taxon>
        <taxon>Embryophyta</taxon>
        <taxon>Tracheophyta</taxon>
        <taxon>Spermatophyta</taxon>
        <taxon>Magnoliopsida</taxon>
        <taxon>Liliopsida</taxon>
        <taxon>Poales</taxon>
        <taxon>Poaceae</taxon>
        <taxon>PACMAD clade</taxon>
        <taxon>Arundinoideae</taxon>
        <taxon>Arundineae</taxon>
        <taxon>Arundo</taxon>
    </lineage>
</organism>
<name>A0A0A9FBZ3_ARUDO</name>